<dbReference type="PANTHER" id="PTHR44329">
    <property type="entry name" value="SERINE/THREONINE-PROTEIN KINASE TNNI3K-RELATED"/>
    <property type="match status" value="1"/>
</dbReference>
<evidence type="ECO:0000256" key="5">
    <source>
        <dbReference type="SAM" id="MobiDB-lite"/>
    </source>
</evidence>
<feature type="region of interest" description="Disordered" evidence="5">
    <location>
        <begin position="43"/>
        <end position="79"/>
    </location>
</feature>
<proteinExistence type="predicted"/>
<evidence type="ECO:0000313" key="8">
    <source>
        <dbReference type="Proteomes" id="UP000812966"/>
    </source>
</evidence>
<dbReference type="SUPFAM" id="SSF56112">
    <property type="entry name" value="Protein kinase-like (PK-like)"/>
    <property type="match status" value="1"/>
</dbReference>
<organism evidence="7 8">
    <name type="scientific">Filobasidium floriforme</name>
    <dbReference type="NCBI Taxonomy" id="5210"/>
    <lineage>
        <taxon>Eukaryota</taxon>
        <taxon>Fungi</taxon>
        <taxon>Dikarya</taxon>
        <taxon>Basidiomycota</taxon>
        <taxon>Agaricomycotina</taxon>
        <taxon>Tremellomycetes</taxon>
        <taxon>Filobasidiales</taxon>
        <taxon>Filobasidiaceae</taxon>
        <taxon>Filobasidium</taxon>
    </lineage>
</organism>
<evidence type="ECO:0000313" key="7">
    <source>
        <dbReference type="EMBL" id="KAG7527492.1"/>
    </source>
</evidence>
<evidence type="ECO:0000256" key="4">
    <source>
        <dbReference type="ARBA" id="ARBA00022840"/>
    </source>
</evidence>
<gene>
    <name evidence="7" type="ORF">FFLO_06876</name>
</gene>
<feature type="compositionally biased region" description="Low complexity" evidence="5">
    <location>
        <begin position="48"/>
        <end position="63"/>
    </location>
</feature>
<feature type="domain" description="Protein kinase" evidence="6">
    <location>
        <begin position="131"/>
        <end position="396"/>
    </location>
</feature>
<accession>A0A8K0JG04</accession>
<evidence type="ECO:0000256" key="1">
    <source>
        <dbReference type="ARBA" id="ARBA00022679"/>
    </source>
</evidence>
<name>A0A8K0JG04_9TREE</name>
<protein>
    <recommendedName>
        <fullName evidence="6">Protein kinase domain-containing protein</fullName>
    </recommendedName>
</protein>
<dbReference type="Pfam" id="PF07714">
    <property type="entry name" value="PK_Tyr_Ser-Thr"/>
    <property type="match status" value="1"/>
</dbReference>
<keyword evidence="2" id="KW-0547">Nucleotide-binding</keyword>
<dbReference type="InterPro" id="IPR051681">
    <property type="entry name" value="Ser/Thr_Kinases-Pseudokinases"/>
</dbReference>
<evidence type="ECO:0000256" key="2">
    <source>
        <dbReference type="ARBA" id="ARBA00022741"/>
    </source>
</evidence>
<comment type="caution">
    <text evidence="7">The sequence shown here is derived from an EMBL/GenBank/DDBJ whole genome shotgun (WGS) entry which is preliminary data.</text>
</comment>
<dbReference type="EMBL" id="JABELV010000277">
    <property type="protein sequence ID" value="KAG7527492.1"/>
    <property type="molecule type" value="Genomic_DNA"/>
</dbReference>
<dbReference type="GO" id="GO:0005524">
    <property type="term" value="F:ATP binding"/>
    <property type="evidence" value="ECO:0007669"/>
    <property type="project" value="UniProtKB-KW"/>
</dbReference>
<sequence>MLATATQATLRKLKKAVLVEMCEARELDTEGTKEQLSQWLIEWRDSTSRSTSSASTARPETPTNESSPATKTHSGRKKISVPKLLQDHSEVADPNTPAHSHGDTKEDVEADGALDLEELGLVDKEIPVEQIQKGDKIGSGGFKDVFIGKLRGRVKVAVCEFRDELSEMDIRELKLLAEFKHPNIVRLLGIAIPERSLHVPCMVVTELCEKGDLFDYIRNVDLPPVNKVLKMMLDIAQGLTYLHDRNPRVIHRDCKSSNILITNRGVCKVGDFGLARVKNTTRSVIRSLVGTVNWQAPELWSPKPRYDYKVDVFSCAMVFWEMLAGWLTDKKKYPWEGENEHWIYLNVGQNKVRPETEPLTEHWGSDLVNLMERMWHHDPNERPLMSDVVDDLTAIMEARRRA</sequence>
<dbReference type="CDD" id="cd13999">
    <property type="entry name" value="STKc_MAP3K-like"/>
    <property type="match status" value="1"/>
</dbReference>
<keyword evidence="1" id="KW-0808">Transferase</keyword>
<keyword evidence="3" id="KW-0418">Kinase</keyword>
<keyword evidence="4" id="KW-0067">ATP-binding</keyword>
<evidence type="ECO:0000256" key="3">
    <source>
        <dbReference type="ARBA" id="ARBA00022777"/>
    </source>
</evidence>
<dbReference type="InterPro" id="IPR001245">
    <property type="entry name" value="Ser-Thr/Tyr_kinase_cat_dom"/>
</dbReference>
<dbReference type="Gene3D" id="1.10.510.10">
    <property type="entry name" value="Transferase(Phosphotransferase) domain 1"/>
    <property type="match status" value="1"/>
</dbReference>
<dbReference type="OrthoDB" id="4062651at2759"/>
<dbReference type="AlphaFoldDB" id="A0A8K0JG04"/>
<dbReference type="PROSITE" id="PS50011">
    <property type="entry name" value="PROTEIN_KINASE_DOM"/>
    <property type="match status" value="1"/>
</dbReference>
<evidence type="ECO:0000259" key="6">
    <source>
        <dbReference type="PROSITE" id="PS50011"/>
    </source>
</evidence>
<dbReference type="PANTHER" id="PTHR44329:SF288">
    <property type="entry name" value="MITOGEN-ACTIVATED PROTEIN KINASE KINASE KINASE 20"/>
    <property type="match status" value="1"/>
</dbReference>
<dbReference type="Proteomes" id="UP000812966">
    <property type="component" value="Unassembled WGS sequence"/>
</dbReference>
<dbReference type="GO" id="GO:0004674">
    <property type="term" value="F:protein serine/threonine kinase activity"/>
    <property type="evidence" value="ECO:0007669"/>
    <property type="project" value="TreeGrafter"/>
</dbReference>
<dbReference type="InterPro" id="IPR011009">
    <property type="entry name" value="Kinase-like_dom_sf"/>
</dbReference>
<reference evidence="7" key="1">
    <citation type="submission" date="2020-04" db="EMBL/GenBank/DDBJ databases">
        <title>Analysis of mating type loci in Filobasidium floriforme.</title>
        <authorList>
            <person name="Nowrousian M."/>
        </authorList>
    </citation>
    <scope>NUCLEOTIDE SEQUENCE</scope>
    <source>
        <strain evidence="7">CBS 6242</strain>
    </source>
</reference>
<dbReference type="InterPro" id="IPR000719">
    <property type="entry name" value="Prot_kinase_dom"/>
</dbReference>
<keyword evidence="8" id="KW-1185">Reference proteome</keyword>